<keyword evidence="4" id="KW-0249">Electron transport</keyword>
<feature type="domain" description="Class III cytochrome C" evidence="6">
    <location>
        <begin position="142"/>
        <end position="243"/>
    </location>
</feature>
<dbReference type="InterPro" id="IPR036280">
    <property type="entry name" value="Multihaem_cyt_sf"/>
</dbReference>
<evidence type="ECO:0000256" key="3">
    <source>
        <dbReference type="ARBA" id="ARBA00022723"/>
    </source>
</evidence>
<proteinExistence type="predicted"/>
<dbReference type="EMBL" id="AP024488">
    <property type="protein sequence ID" value="BCS95629.1"/>
    <property type="molecule type" value="Genomic_DNA"/>
</dbReference>
<keyword evidence="8" id="KW-1185">Reference proteome</keyword>
<dbReference type="Gene3D" id="3.90.10.10">
    <property type="entry name" value="Cytochrome C3"/>
    <property type="match status" value="4"/>
</dbReference>
<name>A0ABM7PDA8_9BACT</name>
<protein>
    <submittedName>
        <fullName evidence="7">High-molecular-weight cytochrome c</fullName>
    </submittedName>
</protein>
<evidence type="ECO:0000256" key="4">
    <source>
        <dbReference type="ARBA" id="ARBA00022982"/>
    </source>
</evidence>
<feature type="domain" description="Class III cytochrome C" evidence="6">
    <location>
        <begin position="447"/>
        <end position="518"/>
    </location>
</feature>
<dbReference type="PANTHER" id="PTHR39425:SF1">
    <property type="entry name" value="CYTOCHROME C7-LIKE DOMAIN-CONTAINING PROTEIN"/>
    <property type="match status" value="1"/>
</dbReference>
<dbReference type="InterPro" id="IPR002322">
    <property type="entry name" value="Cyt_c_III"/>
</dbReference>
<dbReference type="InterPro" id="IPR020942">
    <property type="entry name" value="Cyt_c_III_dom"/>
</dbReference>
<dbReference type="InterPro" id="IPR054813">
    <property type="entry name" value="HmcA"/>
</dbReference>
<dbReference type="Proteomes" id="UP001320148">
    <property type="component" value="Chromosome"/>
</dbReference>
<reference evidence="7 8" key="1">
    <citation type="submission" date="2021-02" db="EMBL/GenBank/DDBJ databases">
        <title>Complete genome of Desulfoluna sp. strain ASN36.</title>
        <authorList>
            <person name="Takahashi A."/>
            <person name="Kojima H."/>
            <person name="Fukui M."/>
        </authorList>
    </citation>
    <scope>NUCLEOTIDE SEQUENCE [LARGE SCALE GENOMIC DNA]</scope>
    <source>
        <strain evidence="7 8">ASN36</strain>
    </source>
</reference>
<dbReference type="RefSeq" id="WP_236891904.1">
    <property type="nucleotide sequence ID" value="NZ_AP024488.1"/>
</dbReference>
<sequence length="527" mass="57250">MRKRVGVILAILLVLFCVSLCLAYSKGNVGQRQAADVITIDALMQFGELERSAVQFPHEQHTAAMPEADCLSCHDEKKGESPGLSFEYKRQESLDKEALKDLYHDQCLSCHAEREVAKKPTGPQTCNACHINGLEEPSTPDEVRFNAVLHASHADKASLECSSCHHAYSPTEKKAVYAKGEEGSCAYCHMETVPETVPEGMPASSLKAASHDQCLNCHLETQKKQEEQHAEVKTGPLLCSECHTSEPVQAAKPVTETMRLKRNQPDAVVIGAKTFSDNPDKALVPFNHKAHELADISCQSCHHKSLTACTECHTPTGSEKGGRVTLETAMHTKRSDRSCIACHNEVKKAPECAGCHLAMKETPEASSDSCIACHSLKKEAGTSLPEGEALAQMMEMRKMPEPSTWRKNAPETVTIDDLANEYKPAVFPHKKMVDALADGVSKSGMASVFHGSDQALCQGCHHNAPATEKPAQCASCHTKERATKVGARPDLMGAFHIQCMECHDNMDVELTGDCTACHASLTPASTK</sequence>
<dbReference type="PRINTS" id="PR00609">
    <property type="entry name" value="CYTOCHROMEC3"/>
</dbReference>
<keyword evidence="1" id="KW-0813">Transport</keyword>
<dbReference type="PANTHER" id="PTHR39425">
    <property type="entry name" value="LIPOPROTEIN CYTOCHROME C"/>
    <property type="match status" value="1"/>
</dbReference>
<evidence type="ECO:0000256" key="5">
    <source>
        <dbReference type="ARBA" id="ARBA00023004"/>
    </source>
</evidence>
<evidence type="ECO:0000256" key="2">
    <source>
        <dbReference type="ARBA" id="ARBA00022617"/>
    </source>
</evidence>
<evidence type="ECO:0000256" key="1">
    <source>
        <dbReference type="ARBA" id="ARBA00022448"/>
    </source>
</evidence>
<accession>A0ABM7PDA8</accession>
<evidence type="ECO:0000259" key="6">
    <source>
        <dbReference type="Pfam" id="PF02085"/>
    </source>
</evidence>
<dbReference type="SUPFAM" id="SSF48695">
    <property type="entry name" value="Multiheme cytochromes"/>
    <property type="match status" value="1"/>
</dbReference>
<evidence type="ECO:0000313" key="8">
    <source>
        <dbReference type="Proteomes" id="UP001320148"/>
    </source>
</evidence>
<keyword evidence="5" id="KW-0408">Iron</keyword>
<dbReference type="Pfam" id="PF02085">
    <property type="entry name" value="Cytochrom_CIII"/>
    <property type="match status" value="4"/>
</dbReference>
<dbReference type="NCBIfam" id="NF045713">
    <property type="entry name" value="CxxCH_16_HmcA"/>
    <property type="match status" value="1"/>
</dbReference>
<gene>
    <name evidence="7" type="primary">hmcA</name>
    <name evidence="7" type="ORF">DSLASN_12610</name>
</gene>
<keyword evidence="3" id="KW-0479">Metal-binding</keyword>
<keyword evidence="2" id="KW-0349">Heme</keyword>
<dbReference type="CDD" id="cd08168">
    <property type="entry name" value="Cytochrom_C3"/>
    <property type="match status" value="4"/>
</dbReference>
<evidence type="ECO:0000313" key="7">
    <source>
        <dbReference type="EMBL" id="BCS95629.1"/>
    </source>
</evidence>
<feature type="domain" description="Class III cytochrome C" evidence="6">
    <location>
        <begin position="49"/>
        <end position="130"/>
    </location>
</feature>
<organism evidence="7 8">
    <name type="scientific">Desulfoluna limicola</name>
    <dbReference type="NCBI Taxonomy" id="2810562"/>
    <lineage>
        <taxon>Bacteria</taxon>
        <taxon>Pseudomonadati</taxon>
        <taxon>Thermodesulfobacteriota</taxon>
        <taxon>Desulfobacteria</taxon>
        <taxon>Desulfobacterales</taxon>
        <taxon>Desulfolunaceae</taxon>
        <taxon>Desulfoluna</taxon>
    </lineage>
</organism>
<feature type="domain" description="Class III cytochrome C" evidence="6">
    <location>
        <begin position="279"/>
        <end position="356"/>
    </location>
</feature>